<feature type="domain" description="DUF3131" evidence="2">
    <location>
        <begin position="98"/>
        <end position="465"/>
    </location>
</feature>
<dbReference type="AlphaFoldDB" id="A0A6S6TAG8"/>
<keyword evidence="1" id="KW-0472">Membrane</keyword>
<gene>
    <name evidence="3" type="ORF">HELGO_WM4414</name>
</gene>
<feature type="transmembrane region" description="Helical" evidence="1">
    <location>
        <begin position="30"/>
        <end position="51"/>
    </location>
</feature>
<dbReference type="InterPro" id="IPR021478">
    <property type="entry name" value="DUF3131"/>
</dbReference>
<keyword evidence="1" id="KW-0812">Transmembrane</keyword>
<evidence type="ECO:0000313" key="3">
    <source>
        <dbReference type="EMBL" id="CAA6815196.1"/>
    </source>
</evidence>
<protein>
    <recommendedName>
        <fullName evidence="2">DUF3131 domain-containing protein</fullName>
    </recommendedName>
</protein>
<keyword evidence="1" id="KW-1133">Transmembrane helix</keyword>
<dbReference type="Gene3D" id="1.50.10.140">
    <property type="match status" value="1"/>
</dbReference>
<accession>A0A6S6TAG8</accession>
<reference evidence="3" key="1">
    <citation type="submission" date="2020-01" db="EMBL/GenBank/DDBJ databases">
        <authorList>
            <person name="Meier V. D."/>
            <person name="Meier V D."/>
        </authorList>
    </citation>
    <scope>NUCLEOTIDE SEQUENCE</scope>
    <source>
        <strain evidence="3">HLG_WM_MAG_07</strain>
    </source>
</reference>
<name>A0A6S6TAG8_9GAMM</name>
<proteinExistence type="predicted"/>
<organism evidence="3">
    <name type="scientific">uncultured Thiotrichaceae bacterium</name>
    <dbReference type="NCBI Taxonomy" id="298394"/>
    <lineage>
        <taxon>Bacteria</taxon>
        <taxon>Pseudomonadati</taxon>
        <taxon>Pseudomonadota</taxon>
        <taxon>Gammaproteobacteria</taxon>
        <taxon>Thiotrichales</taxon>
        <taxon>Thiotrichaceae</taxon>
        <taxon>environmental samples</taxon>
    </lineage>
</organism>
<sequence>MNNTPENSQKDTLKSLKIVGLFSLIKNNSLLNLIVALVGGLLLAWLIIHLLGKSNVGSLMSGSDSISAKEGDVCLVQDYPNNSCLGNPNALCEKDMEVAKIAWKFYENNYQPTTGLFNSVDNYTSTTMWDTGSALAATIAANDIGLIEQKEFDDKVMALFKTLKEQKLFNNEAPNKVYNTVTGEMVDYGNNPTPDGIGVSTLDLARLVSWMNTLTCMHPKYKYEAEQIISRWKFDRLIKDGQMFGLLYDPVSKETQVVQEGRLGYEQYAGKVFKHLGFDQHVASTYNNKFARSLDMLGVPIAYDARDPRDLGAYNYVVSESYVMDGMEHGVDAENEPLIRNIFEVQKRRYQEKGIITAISEDNIDRPPYFLYNTIFSSGLPWNTTTDMGVRYDHLKTVSVKAAMSLASFYPDDEYSKVLFNRIESAYDPDRGWYSGVYEAGLGYNTAMTANTNGIILSLFLHKKYGPTYRICDKCERKLELDEKILKANTCDRCVTH</sequence>
<evidence type="ECO:0000256" key="1">
    <source>
        <dbReference type="SAM" id="Phobius"/>
    </source>
</evidence>
<evidence type="ECO:0000259" key="2">
    <source>
        <dbReference type="Pfam" id="PF11329"/>
    </source>
</evidence>
<dbReference type="EMBL" id="CACVAY010000071">
    <property type="protein sequence ID" value="CAA6815196.1"/>
    <property type="molecule type" value="Genomic_DNA"/>
</dbReference>
<dbReference type="Pfam" id="PF11329">
    <property type="entry name" value="DUF3131"/>
    <property type="match status" value="1"/>
</dbReference>